<dbReference type="Pfam" id="PF03448">
    <property type="entry name" value="MgtE_N"/>
    <property type="match status" value="1"/>
</dbReference>
<evidence type="ECO:0000313" key="2">
    <source>
        <dbReference type="EMBL" id="KAF0825853.1"/>
    </source>
</evidence>
<dbReference type="RefSeq" id="WP_061791061.1">
    <property type="nucleotide sequence ID" value="NZ_JABVDD010000002.1"/>
</dbReference>
<dbReference type="OrthoDB" id="1724615at2"/>
<dbReference type="Gene3D" id="1.25.60.10">
    <property type="entry name" value="MgtE N-terminal domain-like"/>
    <property type="match status" value="1"/>
</dbReference>
<dbReference type="AlphaFoldDB" id="A0A380XKG1"/>
<name>A0A380XKG1_CYTFI</name>
<dbReference type="InterPro" id="IPR006668">
    <property type="entry name" value="Mg_transptr_MgtE_intracell_dom"/>
</dbReference>
<feature type="domain" description="Magnesium transporter MgtE intracellular" evidence="1">
    <location>
        <begin position="136"/>
        <end position="194"/>
    </location>
</feature>
<organism evidence="2 3">
    <name type="scientific">Cytobacillus firmus</name>
    <name type="common">Bacillus firmus</name>
    <dbReference type="NCBI Taxonomy" id="1399"/>
    <lineage>
        <taxon>Bacteria</taxon>
        <taxon>Bacillati</taxon>
        <taxon>Bacillota</taxon>
        <taxon>Bacilli</taxon>
        <taxon>Bacillales</taxon>
        <taxon>Bacillaceae</taxon>
        <taxon>Cytobacillus</taxon>
    </lineage>
</organism>
<evidence type="ECO:0000313" key="3">
    <source>
        <dbReference type="Proteomes" id="UP000465778"/>
    </source>
</evidence>
<proteinExistence type="predicted"/>
<evidence type="ECO:0000259" key="1">
    <source>
        <dbReference type="Pfam" id="PF03448"/>
    </source>
</evidence>
<reference evidence="2 3" key="1">
    <citation type="journal article" date="2020" name="G3 (Bethesda)">
        <title>Whole Genome Sequencing and Comparative Genomics of Two Nematicidal Bacillus Strains Reveals a Wide Range of Possible Virulence Factors.</title>
        <authorList>
            <person name="Susic N."/>
            <person name="Janezic S."/>
            <person name="Rupnik M."/>
            <person name="Geric Stare B."/>
        </authorList>
    </citation>
    <scope>NUCLEOTIDE SEQUENCE [LARGE SCALE GENOMIC DNA]</scope>
    <source>
        <strain evidence="2 3">I-1582</strain>
    </source>
</reference>
<accession>A0A380XKG1</accession>
<dbReference type="GeneID" id="67523636"/>
<gene>
    <name evidence="2" type="ORF">KIS1582_0526</name>
</gene>
<dbReference type="Proteomes" id="UP000465778">
    <property type="component" value="Unassembled WGS sequence"/>
</dbReference>
<sequence length="204" mass="23175">MERMSEEQEKPKTSRFQWFIYAFLIPILFGITVALLVFTITGNNIFETAKEFSRKVPFIASVFDDTNSRSQEVMEEQLIGLQAEVKDREARISQLESELDSKELEIERAGLEKQRLEEEISELTAIKEENKRAFKDIVKTYENISAKKAAPILTEMKDEEAVKILSNVNSDTLAAIMEKMNPEDAARYTALLTAAKEKGGVSDN</sequence>
<protein>
    <recommendedName>
        <fullName evidence="1">Magnesium transporter MgtE intracellular domain-containing protein</fullName>
    </recommendedName>
</protein>
<dbReference type="InterPro" id="IPR038076">
    <property type="entry name" value="MgtE_N_sf"/>
</dbReference>
<dbReference type="SUPFAM" id="SSF158791">
    <property type="entry name" value="MgtE N-terminal domain-like"/>
    <property type="match status" value="1"/>
</dbReference>
<comment type="caution">
    <text evidence="2">The sequence shown here is derived from an EMBL/GenBank/DDBJ whole genome shotgun (WGS) entry which is preliminary data.</text>
</comment>
<dbReference type="EMBL" id="VDEM01000002">
    <property type="protein sequence ID" value="KAF0825853.1"/>
    <property type="molecule type" value="Genomic_DNA"/>
</dbReference>